<dbReference type="EMBL" id="BMOR01000002">
    <property type="protein sequence ID" value="GGN32286.1"/>
    <property type="molecule type" value="Genomic_DNA"/>
</dbReference>
<sequence length="179" mass="18274">MANLVEAPAGSPLTAEQLASAEALVAARLGMPEGLAERADVGESGEIGSSGLIALGRPAVSIQSLIVAGAPGIGILKTPWVVDVSGMVRPYLTGGFLGTTYARLPYIVTYTTGWTAEALPEAIKQAVLSVAGELAAQEARGGVTQERMGPVSYTYAAPAVAGLSDAALALLQPWLPLRF</sequence>
<comment type="caution">
    <text evidence="1">The sequence shown here is derived from an EMBL/GenBank/DDBJ whole genome shotgun (WGS) entry which is preliminary data.</text>
</comment>
<protein>
    <submittedName>
        <fullName evidence="1">Uncharacterized protein</fullName>
    </submittedName>
</protein>
<gene>
    <name evidence="1" type="ORF">GCM10010842_08840</name>
</gene>
<dbReference type="Proteomes" id="UP000645517">
    <property type="component" value="Unassembled WGS sequence"/>
</dbReference>
<keyword evidence="2" id="KW-1185">Reference proteome</keyword>
<name>A0ABQ2IVH5_9DEIO</name>
<evidence type="ECO:0000313" key="1">
    <source>
        <dbReference type="EMBL" id="GGN32286.1"/>
    </source>
</evidence>
<accession>A0ABQ2IVH5</accession>
<proteinExistence type="predicted"/>
<organism evidence="1 2">
    <name type="scientific">Deinococcus daejeonensis</name>
    <dbReference type="NCBI Taxonomy" id="1007098"/>
    <lineage>
        <taxon>Bacteria</taxon>
        <taxon>Thermotogati</taxon>
        <taxon>Deinococcota</taxon>
        <taxon>Deinococci</taxon>
        <taxon>Deinococcales</taxon>
        <taxon>Deinococcaceae</taxon>
        <taxon>Deinococcus</taxon>
    </lineage>
</organism>
<reference evidence="2" key="1">
    <citation type="journal article" date="2019" name="Int. J. Syst. Evol. Microbiol.">
        <title>The Global Catalogue of Microorganisms (GCM) 10K type strain sequencing project: providing services to taxonomists for standard genome sequencing and annotation.</title>
        <authorList>
            <consortium name="The Broad Institute Genomics Platform"/>
            <consortium name="The Broad Institute Genome Sequencing Center for Infectious Disease"/>
            <person name="Wu L."/>
            <person name="Ma J."/>
        </authorList>
    </citation>
    <scope>NUCLEOTIDE SEQUENCE [LARGE SCALE GENOMIC DNA]</scope>
    <source>
        <strain evidence="2">JCM 16918</strain>
    </source>
</reference>
<dbReference type="RefSeq" id="WP_189054407.1">
    <property type="nucleotide sequence ID" value="NZ_BMOR01000002.1"/>
</dbReference>
<evidence type="ECO:0000313" key="2">
    <source>
        <dbReference type="Proteomes" id="UP000645517"/>
    </source>
</evidence>